<dbReference type="CDD" id="cd00190">
    <property type="entry name" value="Tryp_SPc"/>
    <property type="match status" value="1"/>
</dbReference>
<dbReference type="SMART" id="SM00020">
    <property type="entry name" value="Tryp_SPc"/>
    <property type="match status" value="1"/>
</dbReference>
<proteinExistence type="inferred from homology"/>
<dbReference type="Gene3D" id="2.40.10.10">
    <property type="entry name" value="Trypsin-like serine proteases"/>
    <property type="match status" value="1"/>
</dbReference>
<evidence type="ECO:0000256" key="4">
    <source>
        <dbReference type="ARBA" id="ARBA00022825"/>
    </source>
</evidence>
<reference evidence="11" key="1">
    <citation type="submission" date="2020-11" db="EMBL/GenBank/DDBJ databases">
        <authorList>
            <person name="Whiteford S."/>
        </authorList>
    </citation>
    <scope>NUCLEOTIDE SEQUENCE</scope>
</reference>
<dbReference type="GO" id="GO:0007586">
    <property type="term" value="P:digestion"/>
    <property type="evidence" value="ECO:0007669"/>
    <property type="project" value="UniProtKB-KW"/>
</dbReference>
<keyword evidence="6" id="KW-1015">Disulfide bond</keyword>
<evidence type="ECO:0000256" key="5">
    <source>
        <dbReference type="ARBA" id="ARBA00023145"/>
    </source>
</evidence>
<dbReference type="PANTHER" id="PTHR24276">
    <property type="entry name" value="POLYSERASE-RELATED"/>
    <property type="match status" value="1"/>
</dbReference>
<evidence type="ECO:0000256" key="3">
    <source>
        <dbReference type="ARBA" id="ARBA00022801"/>
    </source>
</evidence>
<comment type="catalytic activity">
    <reaction evidence="8">
        <text>Preferential cleavage: Arg-|-Xaa, Lys-|-Xaa.</text>
        <dbReference type="EC" id="3.4.21.4"/>
    </reaction>
</comment>
<evidence type="ECO:0000313" key="12">
    <source>
        <dbReference type="Proteomes" id="UP000653454"/>
    </source>
</evidence>
<dbReference type="FunFam" id="2.40.10.10:FF:000002">
    <property type="entry name" value="Transmembrane protease serine"/>
    <property type="match status" value="1"/>
</dbReference>
<comment type="similarity">
    <text evidence="7">Belongs to the peptidase S1 family. CLIP subfamily.</text>
</comment>
<keyword evidence="12" id="KW-1185">Reference proteome</keyword>
<keyword evidence="5" id="KW-0865">Zymogen</keyword>
<dbReference type="Proteomes" id="UP000653454">
    <property type="component" value="Unassembled WGS sequence"/>
</dbReference>
<evidence type="ECO:0000256" key="7">
    <source>
        <dbReference type="ARBA" id="ARBA00024195"/>
    </source>
</evidence>
<evidence type="ECO:0000256" key="2">
    <source>
        <dbReference type="ARBA" id="ARBA00022757"/>
    </source>
</evidence>
<keyword evidence="2" id="KW-0222">Digestion</keyword>
<keyword evidence="4" id="KW-0720">Serine protease</keyword>
<dbReference type="GO" id="GO:0006508">
    <property type="term" value="P:proteolysis"/>
    <property type="evidence" value="ECO:0007669"/>
    <property type="project" value="UniProtKB-KW"/>
</dbReference>
<gene>
    <name evidence="11" type="ORF">PLXY2_LOCUS12015</name>
</gene>
<evidence type="ECO:0000256" key="6">
    <source>
        <dbReference type="ARBA" id="ARBA00023157"/>
    </source>
</evidence>
<dbReference type="EMBL" id="CAJHNJ030000067">
    <property type="protein sequence ID" value="CAG9133786.1"/>
    <property type="molecule type" value="Genomic_DNA"/>
</dbReference>
<accession>A0A8S4G0A6</accession>
<dbReference type="InterPro" id="IPR001314">
    <property type="entry name" value="Peptidase_S1A"/>
</dbReference>
<dbReference type="GO" id="GO:0004252">
    <property type="term" value="F:serine-type endopeptidase activity"/>
    <property type="evidence" value="ECO:0007669"/>
    <property type="project" value="UniProtKB-EC"/>
</dbReference>
<dbReference type="InterPro" id="IPR043504">
    <property type="entry name" value="Peptidase_S1_PA_chymotrypsin"/>
</dbReference>
<dbReference type="PANTHER" id="PTHR24276:SF97">
    <property type="entry name" value="GH13245P2-RELATED"/>
    <property type="match status" value="1"/>
</dbReference>
<evidence type="ECO:0000313" key="11">
    <source>
        <dbReference type="EMBL" id="CAG9133786.1"/>
    </source>
</evidence>
<name>A0A8S4G0A6_PLUXY</name>
<evidence type="ECO:0000256" key="1">
    <source>
        <dbReference type="ARBA" id="ARBA00022670"/>
    </source>
</evidence>
<evidence type="ECO:0000256" key="8">
    <source>
        <dbReference type="ARBA" id="ARBA00036320"/>
    </source>
</evidence>
<organism evidence="11 12">
    <name type="scientific">Plutella xylostella</name>
    <name type="common">Diamondback moth</name>
    <name type="synonym">Plutella maculipennis</name>
    <dbReference type="NCBI Taxonomy" id="51655"/>
    <lineage>
        <taxon>Eukaryota</taxon>
        <taxon>Metazoa</taxon>
        <taxon>Ecdysozoa</taxon>
        <taxon>Arthropoda</taxon>
        <taxon>Hexapoda</taxon>
        <taxon>Insecta</taxon>
        <taxon>Pterygota</taxon>
        <taxon>Neoptera</taxon>
        <taxon>Endopterygota</taxon>
        <taxon>Lepidoptera</taxon>
        <taxon>Glossata</taxon>
        <taxon>Ditrysia</taxon>
        <taxon>Yponomeutoidea</taxon>
        <taxon>Plutellidae</taxon>
        <taxon>Plutella</taxon>
    </lineage>
</organism>
<evidence type="ECO:0000259" key="10">
    <source>
        <dbReference type="PROSITE" id="PS50240"/>
    </source>
</evidence>
<dbReference type="SUPFAM" id="SSF50494">
    <property type="entry name" value="Trypsin-like serine proteases"/>
    <property type="match status" value="1"/>
</dbReference>
<protein>
    <recommendedName>
        <fullName evidence="9">trypsin</fullName>
        <ecNumber evidence="9">3.4.21.4</ecNumber>
    </recommendedName>
</protein>
<comment type="caution">
    <text evidence="11">The sequence shown here is derived from an EMBL/GenBank/DDBJ whole genome shotgun (WGS) entry which is preliminary data.</text>
</comment>
<keyword evidence="1" id="KW-0645">Protease</keyword>
<dbReference type="AlphaFoldDB" id="A0A8S4G0A6"/>
<dbReference type="Pfam" id="PF00089">
    <property type="entry name" value="Trypsin"/>
    <property type="match status" value="1"/>
</dbReference>
<dbReference type="InterPro" id="IPR009003">
    <property type="entry name" value="Peptidase_S1_PA"/>
</dbReference>
<dbReference type="PROSITE" id="PS50240">
    <property type="entry name" value="TRYPSIN_DOM"/>
    <property type="match status" value="1"/>
</dbReference>
<dbReference type="InterPro" id="IPR050430">
    <property type="entry name" value="Peptidase_S1"/>
</dbReference>
<sequence>MIQRFADSSTASFFTISPGNMIQSGLYLAFLLGFCSSIDLNDYSVIIIPMGDDTPLRSLTRPKLKQHTREQLLDRLDLELNDDIRETVDVDNFDYERAGRSRKDADDDDDDLLNEGDDKIVGGFEVDINTYPYHVAYGNNCGGAILSEYWVATAGHCSKKTFIKVGSKYLSRGKKHKVAKQYVHPKWTAKPKLHEYDYDFQLLKLAHPLRFSENIQPVKVAHMEDMVVGKYVTVTGWGNTEENGAYSDVLRAVRLPIVAKEKCQAVKFPYFQKTLTPRMFCAGFIEGTKDACQGDSGGPAVSGGRLLGTVSFGYGCATPGSYGVYSKIALVRDWIEDTTGLVLD</sequence>
<evidence type="ECO:0000256" key="9">
    <source>
        <dbReference type="ARBA" id="ARBA00038868"/>
    </source>
</evidence>
<dbReference type="InterPro" id="IPR001254">
    <property type="entry name" value="Trypsin_dom"/>
</dbReference>
<feature type="domain" description="Peptidase S1" evidence="10">
    <location>
        <begin position="120"/>
        <end position="340"/>
    </location>
</feature>
<keyword evidence="3" id="KW-0378">Hydrolase</keyword>
<dbReference type="PRINTS" id="PR00722">
    <property type="entry name" value="CHYMOTRYPSIN"/>
</dbReference>
<dbReference type="EC" id="3.4.21.4" evidence="9"/>